<proteinExistence type="predicted"/>
<dbReference type="InterPro" id="IPR046341">
    <property type="entry name" value="SET_dom_sf"/>
</dbReference>
<sequence length="238" mass="26724">MWRGRVGRNELIMLRRRSLPEASSRFSVSGGFPLVKASMFSAGAGQVAPRCTAGASQVIPETNNSNTPINDFHDEICKANVRGSGIYDLRVTSQGYWGVFAGRAFSANELVFRSQAVNVAATRNSHSMQTDWHKHVMVDLPTRFLNHNCSASLGLRANELGAYDFFALRGIAEGEEFSWDYDTFEYDTVLAMDKCLCRSPVCRGQARGFKYSKEVVLKQYGDYYAEYLRTERHSTQVE</sequence>
<evidence type="ECO:0000313" key="3">
    <source>
        <dbReference type="Proteomes" id="UP000654075"/>
    </source>
</evidence>
<dbReference type="InterPro" id="IPR053201">
    <property type="entry name" value="Flavunoidine_N-MTase"/>
</dbReference>
<dbReference type="PROSITE" id="PS50280">
    <property type="entry name" value="SET"/>
    <property type="match status" value="1"/>
</dbReference>
<dbReference type="PANTHER" id="PTHR12350">
    <property type="entry name" value="HISTONE-LYSINE N-METHYLTRANSFERASE-RELATED"/>
    <property type="match status" value="1"/>
</dbReference>
<dbReference type="Proteomes" id="UP000654075">
    <property type="component" value="Unassembled WGS sequence"/>
</dbReference>
<gene>
    <name evidence="2" type="ORF">PGLA1383_LOCUS18492</name>
</gene>
<evidence type="ECO:0000259" key="1">
    <source>
        <dbReference type="PROSITE" id="PS50280"/>
    </source>
</evidence>
<reference evidence="2" key="1">
    <citation type="submission" date="2021-02" db="EMBL/GenBank/DDBJ databases">
        <authorList>
            <person name="Dougan E. K."/>
            <person name="Rhodes N."/>
            <person name="Thang M."/>
            <person name="Chan C."/>
        </authorList>
    </citation>
    <scope>NUCLEOTIDE SEQUENCE</scope>
</reference>
<dbReference type="PANTHER" id="PTHR12350:SF19">
    <property type="entry name" value="SET DOMAIN-CONTAINING PROTEIN"/>
    <property type="match status" value="1"/>
</dbReference>
<protein>
    <recommendedName>
        <fullName evidence="1">SET domain-containing protein</fullName>
    </recommendedName>
</protein>
<dbReference type="OrthoDB" id="5984008at2759"/>
<name>A0A813EIJ9_POLGL</name>
<organism evidence="2 3">
    <name type="scientific">Polarella glacialis</name>
    <name type="common">Dinoflagellate</name>
    <dbReference type="NCBI Taxonomy" id="89957"/>
    <lineage>
        <taxon>Eukaryota</taxon>
        <taxon>Sar</taxon>
        <taxon>Alveolata</taxon>
        <taxon>Dinophyceae</taxon>
        <taxon>Suessiales</taxon>
        <taxon>Suessiaceae</taxon>
        <taxon>Polarella</taxon>
    </lineage>
</organism>
<keyword evidence="3" id="KW-1185">Reference proteome</keyword>
<dbReference type="AlphaFoldDB" id="A0A813EIJ9"/>
<accession>A0A813EIJ9</accession>
<evidence type="ECO:0000313" key="2">
    <source>
        <dbReference type="EMBL" id="CAE8600156.1"/>
    </source>
</evidence>
<feature type="domain" description="SET" evidence="1">
    <location>
        <begin position="84"/>
        <end position="182"/>
    </location>
</feature>
<dbReference type="EMBL" id="CAJNNV010011880">
    <property type="protein sequence ID" value="CAE8600156.1"/>
    <property type="molecule type" value="Genomic_DNA"/>
</dbReference>
<dbReference type="SUPFAM" id="SSF82199">
    <property type="entry name" value="SET domain"/>
    <property type="match status" value="1"/>
</dbReference>
<dbReference type="Gene3D" id="2.170.270.10">
    <property type="entry name" value="SET domain"/>
    <property type="match status" value="1"/>
</dbReference>
<dbReference type="InterPro" id="IPR001214">
    <property type="entry name" value="SET_dom"/>
</dbReference>
<comment type="caution">
    <text evidence="2">The sequence shown here is derived from an EMBL/GenBank/DDBJ whole genome shotgun (WGS) entry which is preliminary data.</text>
</comment>
<dbReference type="Pfam" id="PF00856">
    <property type="entry name" value="SET"/>
    <property type="match status" value="1"/>
</dbReference>